<feature type="region of interest" description="Disordered" evidence="1">
    <location>
        <begin position="358"/>
        <end position="464"/>
    </location>
</feature>
<organism evidence="2 3">
    <name type="scientific">Ancylostoma caninum</name>
    <name type="common">Dog hookworm</name>
    <dbReference type="NCBI Taxonomy" id="29170"/>
    <lineage>
        <taxon>Eukaryota</taxon>
        <taxon>Metazoa</taxon>
        <taxon>Ecdysozoa</taxon>
        <taxon>Nematoda</taxon>
        <taxon>Chromadorea</taxon>
        <taxon>Rhabditida</taxon>
        <taxon>Rhabditina</taxon>
        <taxon>Rhabditomorpha</taxon>
        <taxon>Strongyloidea</taxon>
        <taxon>Ancylostomatidae</taxon>
        <taxon>Ancylostomatinae</taxon>
        <taxon>Ancylostoma</taxon>
    </lineage>
</organism>
<sequence length="814" mass="91975">MESDEDITYAQVMRSDAYLASLQVPNFRCEKSDREQLKMHLLCSMLCCPRQIEDDETVSAEKVNKNMCDVSRNFLNLYTVGRAATDSDKVESERICKNLTLEMRQIFQERVFQLPLFEKVVEMDGHAKFRPLPPACIKSLYNRILHGGQSARRREGVARSKKEQECNTPEAIYKAKVVCNFLLELIEKERDHQQSYLVEWQSVQNRYQKMFTDEKDADKELMEIYKSKYRLEFIHPSLNSEVVKNWTGRSSITKALSLPIFHKIYWEIEEGTGMLRVGFKDNIMLYDEEELERAAEAIEAARLRKEQSCGKVERKGNEQDKVAKPSELEHVTPLRQRQASHVPLPVLPDVVSSPFASLSKPRLAENPATSIETQQPTYNMNEPQYIPTSGNVESSDSDSFSDETPSEDGVYTDEEELDANAPPNILNKTAQSTDVPQSFQQPPIPTKNTPSAGLQQSTQQRTADVPKPEAFLIKPMPLPAPVRSLQAPLTEKPMQVDDAVKPFRNPWEVMDDGDESFNQIKHSPLRQVFPHASQRGATRNSVFASTVPQSVEACNPPPRHISAFSSCKNGTGTCKMSYLKEPLLGYIFYLFKSESEVNQLVGGRGSLMNENNGQQITRNNTYDRKEDIINPQQLERRQTSEPSSSNTRPINDHSHHSVDSRQLSNRICASTSVFSRPISETSVRARNTTHCQLSPTASRDLIYDDACPRSGFANGQPLLSSKSLPCYNGQLSQSPHRQGDLYESRPHGFAPVNSGYGTVRKLDNRIPVGNQPMHVPGETCRNEAPGSNYSQPPTGSINKERSFPQDDLYRSQNM</sequence>
<evidence type="ECO:0000313" key="3">
    <source>
        <dbReference type="Proteomes" id="UP000252519"/>
    </source>
</evidence>
<gene>
    <name evidence="2" type="ORF">ANCCAN_14329</name>
</gene>
<feature type="compositionally biased region" description="Polar residues" evidence="1">
    <location>
        <begin position="426"/>
        <end position="462"/>
    </location>
</feature>
<feature type="compositionally biased region" description="Polar residues" evidence="1">
    <location>
        <begin position="367"/>
        <end position="392"/>
    </location>
</feature>
<feature type="compositionally biased region" description="Polar residues" evidence="1">
    <location>
        <begin position="608"/>
        <end position="620"/>
    </location>
</feature>
<proteinExistence type="predicted"/>
<evidence type="ECO:0000256" key="1">
    <source>
        <dbReference type="SAM" id="MobiDB-lite"/>
    </source>
</evidence>
<dbReference type="Proteomes" id="UP000252519">
    <property type="component" value="Unassembled WGS sequence"/>
</dbReference>
<comment type="caution">
    <text evidence="2">The sequence shown here is derived from an EMBL/GenBank/DDBJ whole genome shotgun (WGS) entry which is preliminary data.</text>
</comment>
<evidence type="ECO:0000313" key="2">
    <source>
        <dbReference type="EMBL" id="RCN39756.1"/>
    </source>
</evidence>
<feature type="region of interest" description="Disordered" evidence="1">
    <location>
        <begin position="604"/>
        <end position="662"/>
    </location>
</feature>
<dbReference type="EMBL" id="JOJR01000322">
    <property type="protein sequence ID" value="RCN39756.1"/>
    <property type="molecule type" value="Genomic_DNA"/>
</dbReference>
<feature type="compositionally biased region" description="Basic and acidic residues" evidence="1">
    <location>
        <begin position="311"/>
        <end position="332"/>
    </location>
</feature>
<feature type="region of interest" description="Disordered" evidence="1">
    <location>
        <begin position="770"/>
        <end position="814"/>
    </location>
</feature>
<feature type="compositionally biased region" description="Basic and acidic residues" evidence="1">
    <location>
        <begin position="798"/>
        <end position="814"/>
    </location>
</feature>
<feature type="compositionally biased region" description="Polar residues" evidence="1">
    <location>
        <begin position="640"/>
        <end position="649"/>
    </location>
</feature>
<feature type="compositionally biased region" description="Acidic residues" evidence="1">
    <location>
        <begin position="395"/>
        <end position="418"/>
    </location>
</feature>
<feature type="compositionally biased region" description="Basic and acidic residues" evidence="1">
    <location>
        <begin position="650"/>
        <end position="659"/>
    </location>
</feature>
<reference evidence="2 3" key="1">
    <citation type="submission" date="2014-10" db="EMBL/GenBank/DDBJ databases">
        <title>Draft genome of the hookworm Ancylostoma caninum.</title>
        <authorList>
            <person name="Mitreva M."/>
        </authorList>
    </citation>
    <scope>NUCLEOTIDE SEQUENCE [LARGE SCALE GENOMIC DNA]</scope>
    <source>
        <strain evidence="2 3">Baltimore</strain>
    </source>
</reference>
<accession>A0A368G5N7</accession>
<feature type="compositionally biased region" description="Polar residues" evidence="1">
    <location>
        <begin position="785"/>
        <end position="797"/>
    </location>
</feature>
<dbReference type="AlphaFoldDB" id="A0A368G5N7"/>
<feature type="compositionally biased region" description="Basic and acidic residues" evidence="1">
    <location>
        <begin position="621"/>
        <end position="639"/>
    </location>
</feature>
<keyword evidence="3" id="KW-1185">Reference proteome</keyword>
<dbReference type="OrthoDB" id="5821992at2759"/>
<protein>
    <submittedName>
        <fullName evidence="2">Uncharacterized protein</fullName>
    </submittedName>
</protein>
<name>A0A368G5N7_ANCCA</name>
<feature type="region of interest" description="Disordered" evidence="1">
    <location>
        <begin position="311"/>
        <end position="340"/>
    </location>
</feature>